<dbReference type="InterPro" id="IPR055542">
    <property type="entry name" value="DUF7118"/>
</dbReference>
<reference evidence="3" key="1">
    <citation type="submission" date="2015-05" db="EMBL/GenBank/DDBJ databases">
        <title>Complete genome sequence of Halanaeroarchaeum sulfurireducens type strain M27-SA2, a sulfate-reducer haloarchaeon from marine anoxic lake Medee.</title>
        <authorList>
            <person name="Messina E."/>
            <person name="Kublanov I.V."/>
            <person name="Toshchakov S."/>
            <person name="Arcadi E."/>
            <person name="La Spada G."/>
            <person name="La Cono V."/>
            <person name="Yakimov M.M."/>
        </authorList>
    </citation>
    <scope>NUCLEOTIDE SEQUENCE [LARGE SCALE GENOMIC DNA]</scope>
    <source>
        <strain evidence="3">M27-SA2</strain>
    </source>
</reference>
<keyword evidence="1" id="KW-0175">Coiled coil</keyword>
<proteinExistence type="predicted"/>
<dbReference type="Pfam" id="PF23432">
    <property type="entry name" value="DUF7118"/>
    <property type="match status" value="1"/>
</dbReference>
<dbReference type="STRING" id="1604004.HLASA_0128"/>
<dbReference type="Proteomes" id="UP000060390">
    <property type="component" value="Chromosome"/>
</dbReference>
<dbReference type="GeneID" id="26009501"/>
<sequence length="370" mass="42126">MSTESLVDRLASARADLEAAEAAVDDVGEDRLERLRAAREDLLSLLGQYESRATGSGDFQAYLDFQEAVAEFVEDLPEDLPEREAFEEINDRFEKRRLTEGDFEAARDALSPVDALVDRLDDRSDAHQQYRAARRDVESRLREIEEEIDRLERVASLADADLDAPVEKLREPMMAYNEAVADAFDSFKRDAPAREVLAFVEATRSFPLASYPESPAELADYLSEADVGAEPVQTLLEFADYSRSKLDHYVDHPQQFMRLVGGKRTYLDRLDAEPLEFEWPPAPADEVRWRADELVSVVNRFASDDVVERLERVQALARNEPHYEHLRLTTRAREELTDEERERVAAGAVGADIEALEAERDRLTEALDEY</sequence>
<dbReference type="KEGG" id="hsf:HLASA_0128"/>
<dbReference type="EMBL" id="CP011564">
    <property type="protein sequence ID" value="ALG81044.1"/>
    <property type="molecule type" value="Genomic_DNA"/>
</dbReference>
<feature type="coiled-coil region" evidence="1">
    <location>
        <begin position="3"/>
        <end position="52"/>
    </location>
</feature>
<reference evidence="2 3" key="2">
    <citation type="journal article" date="2016" name="Stand. Genomic Sci.">
        <title>Complete genome sequence of 'Halanaeroarchaeum sulfurireducens' M27-SA2, a sulfur-reducing and acetate-oxidizing haloarchaeon from the deep-sea hypersaline anoxic lake Medee.</title>
        <authorList>
            <person name="Messina E."/>
            <person name="Sorokin D.Y."/>
            <person name="Kublanov I.V."/>
            <person name="Toshchakov S."/>
            <person name="Lopatina A."/>
            <person name="Arcadi E."/>
            <person name="Smedile F."/>
            <person name="La Spada G."/>
            <person name="La Cono V."/>
            <person name="Yakimov M.M."/>
        </authorList>
    </citation>
    <scope>NUCLEOTIDE SEQUENCE [LARGE SCALE GENOMIC DNA]</scope>
    <source>
        <strain evidence="2 3">M27-SA2</strain>
    </source>
</reference>
<evidence type="ECO:0000313" key="3">
    <source>
        <dbReference type="Proteomes" id="UP000060390"/>
    </source>
</evidence>
<dbReference type="PATRIC" id="fig|1604004.5.peg.137"/>
<gene>
    <name evidence="2" type="ORF">HLASA_0128</name>
</gene>
<dbReference type="RefSeq" id="WP_054519434.1">
    <property type="nucleotide sequence ID" value="NZ_CP011564.1"/>
</dbReference>
<dbReference type="AlphaFoldDB" id="A0A0N9N6N6"/>
<feature type="coiled-coil region" evidence="1">
    <location>
        <begin position="127"/>
        <end position="161"/>
    </location>
</feature>
<organism evidence="2 3">
    <name type="scientific">Halanaeroarchaeum sulfurireducens</name>
    <dbReference type="NCBI Taxonomy" id="1604004"/>
    <lineage>
        <taxon>Archaea</taxon>
        <taxon>Methanobacteriati</taxon>
        <taxon>Methanobacteriota</taxon>
        <taxon>Stenosarchaea group</taxon>
        <taxon>Halobacteria</taxon>
        <taxon>Halobacteriales</taxon>
        <taxon>Halobacteriaceae</taxon>
        <taxon>Halanaeroarchaeum</taxon>
    </lineage>
</organism>
<name>A0A0N9N6N6_9EURY</name>
<evidence type="ECO:0000256" key="1">
    <source>
        <dbReference type="SAM" id="Coils"/>
    </source>
</evidence>
<evidence type="ECO:0000313" key="2">
    <source>
        <dbReference type="EMBL" id="ALG81044.1"/>
    </source>
</evidence>
<protein>
    <submittedName>
        <fullName evidence="2">Uncharacterized protein</fullName>
    </submittedName>
</protein>
<accession>A0A0N9N6N6</accession>